<dbReference type="Gene3D" id="3.30.450.40">
    <property type="match status" value="1"/>
</dbReference>
<feature type="domain" description="GAF" evidence="2">
    <location>
        <begin position="269"/>
        <end position="416"/>
    </location>
</feature>
<evidence type="ECO:0000256" key="1">
    <source>
        <dbReference type="SAM" id="MobiDB-lite"/>
    </source>
</evidence>
<dbReference type="EMBL" id="JAQGDS010000010">
    <property type="protein sequence ID" value="KAJ6257756.1"/>
    <property type="molecule type" value="Genomic_DNA"/>
</dbReference>
<comment type="caution">
    <text evidence="3">The sequence shown here is derived from an EMBL/GenBank/DDBJ whole genome shotgun (WGS) entry which is preliminary data.</text>
</comment>
<dbReference type="PANTHER" id="PTHR43102:SF2">
    <property type="entry name" value="GAF DOMAIN-CONTAINING PROTEIN"/>
    <property type="match status" value="1"/>
</dbReference>
<dbReference type="PANTHER" id="PTHR43102">
    <property type="entry name" value="SLR1143 PROTEIN"/>
    <property type="match status" value="1"/>
</dbReference>
<feature type="region of interest" description="Disordered" evidence="1">
    <location>
        <begin position="50"/>
        <end position="75"/>
    </location>
</feature>
<name>A0AAD6NFN5_DREDA</name>
<gene>
    <name evidence="3" type="ORF">Dda_7545</name>
</gene>
<dbReference type="Pfam" id="PF01590">
    <property type="entry name" value="GAF"/>
    <property type="match status" value="1"/>
</dbReference>
<dbReference type="InterPro" id="IPR029016">
    <property type="entry name" value="GAF-like_dom_sf"/>
</dbReference>
<feature type="region of interest" description="Disordered" evidence="1">
    <location>
        <begin position="1"/>
        <end position="22"/>
    </location>
</feature>
<evidence type="ECO:0000259" key="2">
    <source>
        <dbReference type="SMART" id="SM00065"/>
    </source>
</evidence>
<proteinExistence type="predicted"/>
<dbReference type="SMART" id="SM00065">
    <property type="entry name" value="GAF"/>
    <property type="match status" value="1"/>
</dbReference>
<feature type="compositionally biased region" description="Polar residues" evidence="1">
    <location>
        <begin position="50"/>
        <end position="60"/>
    </location>
</feature>
<reference evidence="3" key="1">
    <citation type="submission" date="2023-01" db="EMBL/GenBank/DDBJ databases">
        <title>The chitinases involved in constricting ring structure development in the nematode-trapping fungus Drechslerella dactyloides.</title>
        <authorList>
            <person name="Wang R."/>
            <person name="Zhang L."/>
            <person name="Tang P."/>
            <person name="Li S."/>
            <person name="Liang L."/>
        </authorList>
    </citation>
    <scope>NUCLEOTIDE SEQUENCE</scope>
    <source>
        <strain evidence="3">YMF1.00031</strain>
    </source>
</reference>
<sequence>MAPKDSPKNPDFGHKSSSSGFKMFKMIRRKDRPVDLPNIDTLNINFAGQTYTSPSLTSPESPDLNMTPRKLSHSSGNDKYITINRIWNDSPVVNPLANPPKPREERIPPNMARRLNIHVQVPSASPTSPLRQFRRKLSAGTPYIPTNTSSLGSGAADGISHYSGRSKSTPTVDVGGKMEPPVDFTMEIRHRRLLEEMANNCARDPNDRKEWGYWFQAYTDGRFNMSNPPQTPPRDPHLLWIPTPFPADEFDRLKYWQALSRFDLELASQIEGDLRTVLRNAATALGADFASISLVDYESETFILNHPIRIGAETKIKRACSLGAHVMMGNDSMVLLDTSKDWRFRGNPTLGTGSSRINFYAGSPLISPDGYNIGVLAISSCAARRAFGKADLRSLNNFANVVSTHLERLLPENRRTLFPNAAAADAIGRGSEDSVVVSPSVRRATEPAIETGNFKAQVYTTHKSDVYGQQNLRKNKRLEARLEAEKKLTEASPFAQRTDGHQGGLPILPSLPIPPASIAILPPRAPPTPPSSTSLFSQKLAQRRYRSGSQTDTPPISPTTITNPPLDLPTFPPAQNLPQARSLISDVAKQIDFDYLYIIRLEPSTTAATTFADLLCPATFQIVMVHSYRRNPSPAGSANQALNTELHLKALRDRCGLTAVNGREGKGKCSGKVADDSYQVSVLVPVQRNYLDEKGQIVLASGEDEDAGMGRVCRGHILGAYKRRNTGDYKAAIEKLRTLAGQLEELMFPVGK</sequence>
<dbReference type="Proteomes" id="UP001221413">
    <property type="component" value="Unassembled WGS sequence"/>
</dbReference>
<keyword evidence="4" id="KW-1185">Reference proteome</keyword>
<dbReference type="InterPro" id="IPR003018">
    <property type="entry name" value="GAF"/>
</dbReference>
<protein>
    <recommendedName>
        <fullName evidence="2">GAF domain-containing protein</fullName>
    </recommendedName>
</protein>
<dbReference type="AlphaFoldDB" id="A0AAD6NFN5"/>
<feature type="compositionally biased region" description="Basic and acidic residues" evidence="1">
    <location>
        <begin position="1"/>
        <end position="14"/>
    </location>
</feature>
<feature type="region of interest" description="Disordered" evidence="1">
    <location>
        <begin position="140"/>
        <end position="180"/>
    </location>
</feature>
<accession>A0AAD6NFN5</accession>
<evidence type="ECO:0000313" key="4">
    <source>
        <dbReference type="Proteomes" id="UP001221413"/>
    </source>
</evidence>
<organism evidence="3 4">
    <name type="scientific">Drechslerella dactyloides</name>
    <name type="common">Nematode-trapping fungus</name>
    <name type="synonym">Arthrobotrys dactyloides</name>
    <dbReference type="NCBI Taxonomy" id="74499"/>
    <lineage>
        <taxon>Eukaryota</taxon>
        <taxon>Fungi</taxon>
        <taxon>Dikarya</taxon>
        <taxon>Ascomycota</taxon>
        <taxon>Pezizomycotina</taxon>
        <taxon>Orbiliomycetes</taxon>
        <taxon>Orbiliales</taxon>
        <taxon>Orbiliaceae</taxon>
        <taxon>Drechslerella</taxon>
    </lineage>
</organism>
<dbReference type="SUPFAM" id="SSF55781">
    <property type="entry name" value="GAF domain-like"/>
    <property type="match status" value="1"/>
</dbReference>
<evidence type="ECO:0000313" key="3">
    <source>
        <dbReference type="EMBL" id="KAJ6257756.1"/>
    </source>
</evidence>